<dbReference type="RefSeq" id="WP_139248318.1">
    <property type="nucleotide sequence ID" value="NZ_FPKH01000001.1"/>
</dbReference>
<dbReference type="Proteomes" id="UP000182489">
    <property type="component" value="Unassembled WGS sequence"/>
</dbReference>
<name>A0AB38CAA2_9BURK</name>
<sequence>MAFNIPLGEAPFLADQFSGLFEDSGATGLIDLMQLQMQMARNSSEKLDLIKKQLDIVVDSLLSLDKKVDALPARTVASIYKVDIQGRMLDLDELIDAYHSESRSGSRASMKQLVEFIGRTYVEFRSARNRLFYLFPDAPKDEDTLVVPITALCLHYEMICLAVTGQPASLRRITRESYAAYFQKWLTGTGRLEELLVNSISAVREVEVGLRKIPFYTACKDESFFPGEPGIPAYKMFGINLRRFQPVLQARPDDPDVKAAAGLLERGLLLSSDLPSDFTLQAVGRVKIYNFQLPANAAEKEILESPITLDDGTTLPALVRSLTLADHCPPEPDTRMPSTVDLKIIQSDRDEKSRRLVCIAAMTDIARLSVRVLSKSVVADSSRQALSPFGSEAGYIFDLLGERSRSWQELLTQEAVKADAEKRQKLEAINVDWLALQINAKRIMAEYAAIETRVREEASTDLLERAGQLLDPIRRAAEDALAEVEALHRRVIHDIEWNVRKAIEDTSAEAERSLVNLEVAIAASFDFIEAEAGNMLRTLDKVAKAARQGRIVDAVWELTLGKLQRTQDNLADAVFKSSLLKDIAMSAASIYGGPVGTAAFTAWYTYRATGGDLDAALRAGVIAGISSAGMGLSKTIPYTELTRRTLATAVVGAAAVAAAGGSEQDIIRGFLTGTAFTLASAYYAQVVEREMDGRVATRQAIDKFDLKHQEYYGVFTDKDGIPVLDFDEKSQQFYPRIDTNGIPAQIAQVGIAWRGDMNGLAAELFSENAVPMRFLANGVPMMNAMAAFHDRMSDILNLQSPGIVAVTILPASILTVSASQTPLQTLILSTLNSRDKPAAKRDKDGFIVVDPATNDAVPIRRPPK</sequence>
<evidence type="ECO:0000313" key="2">
    <source>
        <dbReference type="Proteomes" id="UP000182489"/>
    </source>
</evidence>
<gene>
    <name evidence="1" type="ORF">SAMN03097694_2388</name>
</gene>
<accession>A0AB38CAA2</accession>
<dbReference type="EMBL" id="FPKH01000001">
    <property type="protein sequence ID" value="SFX47786.1"/>
    <property type="molecule type" value="Genomic_DNA"/>
</dbReference>
<proteinExistence type="predicted"/>
<evidence type="ECO:0000313" key="1">
    <source>
        <dbReference type="EMBL" id="SFX47786.1"/>
    </source>
</evidence>
<dbReference type="AlphaFoldDB" id="A0AB38CAA2"/>
<comment type="caution">
    <text evidence="1">The sequence shown here is derived from an EMBL/GenBank/DDBJ whole genome shotgun (WGS) entry which is preliminary data.</text>
</comment>
<protein>
    <submittedName>
        <fullName evidence="1">Uncharacterized protein</fullName>
    </submittedName>
</protein>
<organism evidence="1 2">
    <name type="scientific">Janthinobacterium lividum</name>
    <dbReference type="NCBI Taxonomy" id="29581"/>
    <lineage>
        <taxon>Bacteria</taxon>
        <taxon>Pseudomonadati</taxon>
        <taxon>Pseudomonadota</taxon>
        <taxon>Betaproteobacteria</taxon>
        <taxon>Burkholderiales</taxon>
        <taxon>Oxalobacteraceae</taxon>
        <taxon>Janthinobacterium</taxon>
    </lineage>
</organism>
<reference evidence="1 2" key="1">
    <citation type="submission" date="2016-11" db="EMBL/GenBank/DDBJ databases">
        <authorList>
            <person name="Varghese N."/>
            <person name="Submissions S."/>
        </authorList>
    </citation>
    <scope>NUCLEOTIDE SEQUENCE [LARGE SCALE GENOMIC DNA]</scope>
    <source>
        <strain evidence="1 2">NFR18</strain>
    </source>
</reference>